<accession>A0ABT9YBG3</accession>
<dbReference type="PANTHER" id="PTHR46401:SF2">
    <property type="entry name" value="GLYCOSYLTRANSFERASE WBBK-RELATED"/>
    <property type="match status" value="1"/>
</dbReference>
<evidence type="ECO:0000259" key="2">
    <source>
        <dbReference type="Pfam" id="PF00534"/>
    </source>
</evidence>
<name>A0ABT9YBG3_9FIRM</name>
<dbReference type="InterPro" id="IPR001296">
    <property type="entry name" value="Glyco_trans_1"/>
</dbReference>
<dbReference type="SUPFAM" id="SSF53756">
    <property type="entry name" value="UDP-Glycosyltransferase/glycogen phosphorylase"/>
    <property type="match status" value="1"/>
</dbReference>
<evidence type="ECO:0000313" key="4">
    <source>
        <dbReference type="Proteomes" id="UP001239167"/>
    </source>
</evidence>
<dbReference type="PANTHER" id="PTHR46401">
    <property type="entry name" value="GLYCOSYLTRANSFERASE WBBK-RELATED"/>
    <property type="match status" value="1"/>
</dbReference>
<dbReference type="Gene3D" id="3.40.50.2000">
    <property type="entry name" value="Glycogen Phosphorylase B"/>
    <property type="match status" value="2"/>
</dbReference>
<feature type="domain" description="Glycosyl transferase family 1" evidence="2">
    <location>
        <begin position="150"/>
        <end position="279"/>
    </location>
</feature>
<keyword evidence="4" id="KW-1185">Reference proteome</keyword>
<keyword evidence="1" id="KW-0808">Transferase</keyword>
<comment type="caution">
    <text evidence="3">The sequence shown here is derived from an EMBL/GenBank/DDBJ whole genome shotgun (WGS) entry which is preliminary data.</text>
</comment>
<proteinExistence type="predicted"/>
<reference evidence="3 4" key="1">
    <citation type="submission" date="2023-07" db="EMBL/GenBank/DDBJ databases">
        <title>Genomic Encyclopedia of Type Strains, Phase IV (KMG-IV): sequencing the most valuable type-strain genomes for metagenomic binning, comparative biology and taxonomic classification.</title>
        <authorList>
            <person name="Goeker M."/>
        </authorList>
    </citation>
    <scope>NUCLEOTIDE SEQUENCE [LARGE SCALE GENOMIC DNA]</scope>
    <source>
        <strain evidence="3 4">DSM 16980</strain>
    </source>
</reference>
<dbReference type="Pfam" id="PF00534">
    <property type="entry name" value="Glycos_transf_1"/>
    <property type="match status" value="1"/>
</dbReference>
<organism evidence="3 4">
    <name type="scientific">Pectinatus haikarae</name>
    <dbReference type="NCBI Taxonomy" id="349096"/>
    <lineage>
        <taxon>Bacteria</taxon>
        <taxon>Bacillati</taxon>
        <taxon>Bacillota</taxon>
        <taxon>Negativicutes</taxon>
        <taxon>Selenomonadales</taxon>
        <taxon>Selenomonadaceae</taxon>
        <taxon>Pectinatus</taxon>
    </lineage>
</organism>
<dbReference type="Proteomes" id="UP001239167">
    <property type="component" value="Unassembled WGS sequence"/>
</dbReference>
<protein>
    <submittedName>
        <fullName evidence="3">Glycosyltransferase involved in cell wall biosynthesis</fullName>
    </submittedName>
</protein>
<gene>
    <name evidence="3" type="ORF">J2S01_002936</name>
</gene>
<evidence type="ECO:0000256" key="1">
    <source>
        <dbReference type="ARBA" id="ARBA00022679"/>
    </source>
</evidence>
<dbReference type="EMBL" id="JAUSUE010000033">
    <property type="protein sequence ID" value="MDQ0205191.1"/>
    <property type="molecule type" value="Genomic_DNA"/>
</dbReference>
<dbReference type="RefSeq" id="WP_307225403.1">
    <property type="nucleotide sequence ID" value="NZ_CP116940.1"/>
</dbReference>
<evidence type="ECO:0000313" key="3">
    <source>
        <dbReference type="EMBL" id="MDQ0205191.1"/>
    </source>
</evidence>
<sequence>MKILINTYQAAFITPGGGEVQLMKTYQALQKIGVDVSLFDQWNPRLSEYDIIHYFSVFGGSLYFCQLVKNAGKKLAVSPVIWLDDMSKYPIDEIRAILELADIILPNSQMEADMLANKLELPEDKFMPVYNAVQPEVFKNIDKTLFKEKYGFDKYILNVANIEQRKNQVTLIDAVQGIDIPLVIIGYVRDEKYFEECKKHIGTAKVHFISPFVHNSPELLSAYAGAELFVLPSILETPGLAALEAAAAGCEKIVITETGSTREYFGDFAVYINDVTNPDCIKKCVSYGIDKVEWKNKILSRVIKEKFSWKNTAKKTEDAYNRLWIP</sequence>